<accession>L0H1F8</accession>
<evidence type="ECO:0000313" key="2">
    <source>
        <dbReference type="Proteomes" id="UP000010816"/>
    </source>
</evidence>
<dbReference type="HOGENOM" id="CLU_2120012_0_0_6"/>
<dbReference type="OrthoDB" id="7060864at2"/>
<keyword evidence="2" id="KW-1185">Reference proteome</keyword>
<sequence length="117" mass="12999">MQDRPVITTAIPRRRYQIGEFAATLLADIESGDTRRFRYIVAFVPLGQGEPTLYVCAEEGTADEAGGCCQLVLVNEVMTERLDADARWGDQEAFAEQAIRLGVQVLGLQQEQVVRLL</sequence>
<evidence type="ECO:0000313" key="1">
    <source>
        <dbReference type="EMBL" id="AGA92041.1"/>
    </source>
</evidence>
<dbReference type="EMBL" id="CP003051">
    <property type="protein sequence ID" value="AGA92041.1"/>
    <property type="molecule type" value="Genomic_DNA"/>
</dbReference>
<dbReference type="eggNOG" id="ENOG503237D">
    <property type="taxonomic scope" value="Bacteria"/>
</dbReference>
<dbReference type="Proteomes" id="UP000010816">
    <property type="component" value="Chromosome"/>
</dbReference>
<dbReference type="KEGG" id="tmb:Thimo_3371"/>
<name>L0H1F8_9GAMM</name>
<proteinExistence type="predicted"/>
<gene>
    <name evidence="1" type="ORF">Thimo_3371</name>
</gene>
<organism evidence="1 2">
    <name type="scientific">Thioflavicoccus mobilis 8321</name>
    <dbReference type="NCBI Taxonomy" id="765912"/>
    <lineage>
        <taxon>Bacteria</taxon>
        <taxon>Pseudomonadati</taxon>
        <taxon>Pseudomonadota</taxon>
        <taxon>Gammaproteobacteria</taxon>
        <taxon>Chromatiales</taxon>
        <taxon>Chromatiaceae</taxon>
        <taxon>Thioflavicoccus</taxon>
    </lineage>
</organism>
<reference evidence="1" key="1">
    <citation type="submission" date="2011-09" db="EMBL/GenBank/DDBJ databases">
        <title>Complete sequence of chromosome of Thioflavicoccus mobilis 8321.</title>
        <authorList>
            <consortium name="US DOE Joint Genome Institute"/>
            <person name="Lucas S."/>
            <person name="Han J."/>
            <person name="Lapidus A."/>
            <person name="Cheng J.-F."/>
            <person name="Goodwin L."/>
            <person name="Pitluck S."/>
            <person name="Peters L."/>
            <person name="Ovchinnikova G."/>
            <person name="Lu M."/>
            <person name="Detter J.C."/>
            <person name="Han C."/>
            <person name="Tapia R."/>
            <person name="Land M."/>
            <person name="Hauser L."/>
            <person name="Kyrpides N."/>
            <person name="Ivanova N."/>
            <person name="Pagani I."/>
            <person name="Vogl K."/>
            <person name="Liu Z."/>
            <person name="Imhoff J."/>
            <person name="Thiel V."/>
            <person name="Frigaard N.-U."/>
            <person name="Bryant D."/>
            <person name="Woyke T."/>
        </authorList>
    </citation>
    <scope>NUCLEOTIDE SEQUENCE [LARGE SCALE GENOMIC DNA]</scope>
    <source>
        <strain evidence="1">8321</strain>
    </source>
</reference>
<dbReference type="AlphaFoldDB" id="L0H1F8"/>
<dbReference type="RefSeq" id="WP_015282168.1">
    <property type="nucleotide sequence ID" value="NC_019940.1"/>
</dbReference>
<protein>
    <submittedName>
        <fullName evidence="1">Uncharacterized protein</fullName>
    </submittedName>
</protein>